<keyword evidence="2" id="KW-1185">Reference proteome</keyword>
<reference evidence="1" key="1">
    <citation type="journal article" date="2023" name="G3 (Bethesda)">
        <title>A reference genome for the long-term kleptoplast-retaining sea slug Elysia crispata morphotype clarki.</title>
        <authorList>
            <person name="Eastman K.E."/>
            <person name="Pendleton A.L."/>
            <person name="Shaikh M.A."/>
            <person name="Suttiyut T."/>
            <person name="Ogas R."/>
            <person name="Tomko P."/>
            <person name="Gavelis G."/>
            <person name="Widhalm J.R."/>
            <person name="Wisecaver J.H."/>
        </authorList>
    </citation>
    <scope>NUCLEOTIDE SEQUENCE</scope>
    <source>
        <strain evidence="1">ECLA1</strain>
    </source>
</reference>
<proteinExistence type="predicted"/>
<dbReference type="AlphaFoldDB" id="A0AAE1DE26"/>
<evidence type="ECO:0000313" key="1">
    <source>
        <dbReference type="EMBL" id="KAK3767279.1"/>
    </source>
</evidence>
<dbReference type="EMBL" id="JAWDGP010004164">
    <property type="protein sequence ID" value="KAK3767279.1"/>
    <property type="molecule type" value="Genomic_DNA"/>
</dbReference>
<comment type="caution">
    <text evidence="1">The sequence shown here is derived from an EMBL/GenBank/DDBJ whole genome shotgun (WGS) entry which is preliminary data.</text>
</comment>
<gene>
    <name evidence="1" type="ORF">RRG08_065663</name>
</gene>
<organism evidence="1 2">
    <name type="scientific">Elysia crispata</name>
    <name type="common">lettuce slug</name>
    <dbReference type="NCBI Taxonomy" id="231223"/>
    <lineage>
        <taxon>Eukaryota</taxon>
        <taxon>Metazoa</taxon>
        <taxon>Spiralia</taxon>
        <taxon>Lophotrochozoa</taxon>
        <taxon>Mollusca</taxon>
        <taxon>Gastropoda</taxon>
        <taxon>Heterobranchia</taxon>
        <taxon>Euthyneura</taxon>
        <taxon>Panpulmonata</taxon>
        <taxon>Sacoglossa</taxon>
        <taxon>Placobranchoidea</taxon>
        <taxon>Plakobranchidae</taxon>
        <taxon>Elysia</taxon>
    </lineage>
</organism>
<evidence type="ECO:0000313" key="2">
    <source>
        <dbReference type="Proteomes" id="UP001283361"/>
    </source>
</evidence>
<sequence>MASTKQSAEAMLQINPDSSLYKTMLLRSKAFSDRELIGHLSFIPGGVGHVDLRLCIEVTRPSQHTLKSPPIRFAATVL</sequence>
<name>A0AAE1DE26_9GAST</name>
<accession>A0AAE1DE26</accession>
<dbReference type="Proteomes" id="UP001283361">
    <property type="component" value="Unassembled WGS sequence"/>
</dbReference>
<protein>
    <submittedName>
        <fullName evidence="1">Uncharacterized protein</fullName>
    </submittedName>
</protein>